<keyword evidence="6 9" id="KW-1133">Transmembrane helix</keyword>
<dbReference type="Proteomes" id="UP000067461">
    <property type="component" value="Chromosome"/>
</dbReference>
<keyword evidence="11" id="KW-1185">Reference proteome</keyword>
<dbReference type="Pfam" id="PF04143">
    <property type="entry name" value="Sulf_transp"/>
    <property type="match status" value="1"/>
</dbReference>
<keyword evidence="7 9" id="KW-0472">Membrane</keyword>
<comment type="subcellular location">
    <subcellularLocation>
        <location evidence="1">Cell inner membrane</location>
        <topology evidence="1">Multi-pass membrane protein</topology>
    </subcellularLocation>
</comment>
<dbReference type="KEGG" id="cbaa:SRAA_0802"/>
<gene>
    <name evidence="10" type="ORF">SRAA_0802</name>
</gene>
<feature type="transmembrane region" description="Helical" evidence="9">
    <location>
        <begin position="174"/>
        <end position="202"/>
    </location>
</feature>
<keyword evidence="4" id="KW-0997">Cell inner membrane</keyword>
<evidence type="ECO:0000256" key="5">
    <source>
        <dbReference type="ARBA" id="ARBA00022692"/>
    </source>
</evidence>
<keyword evidence="3" id="KW-1003">Cell membrane</keyword>
<sequence>MVDPLQSFAMEMTEIQAQTTFVLWAAFAVAFVFGTVAQRTHFCTMGAISDVVNMGDWTRLRMWGMAAGIAMLGFYGMAALGWIDPMQTIYSGSRVLWLSALLGGALFGFGMVLASGCGSKTLVRIGAGNLKSLVVFVVMGLAAYATLSGVTAVLRDRSVDQVVLHLDSSAALPLWLAGQWGVPGAALGLAGLVGLALVVWALASRDFRASIDNWLAGIGIGATVVALWWVTGVLAFVPEHPETLEAVFLTTDTGVMESLTFTAPMAYALEWLIFFSDASKVLTIGVVSVLGVVLGSLVYALLSRSFHWEGFGSTQDTALHLIGAVCMGVGGVTAMGCTIGQGLSGLSTLSLGSLIAVAGIGLGAVAALRLQIWLLERA</sequence>
<name>A0A060NG60_9BURK</name>
<feature type="transmembrane region" description="Helical" evidence="9">
    <location>
        <begin position="63"/>
        <end position="83"/>
    </location>
</feature>
<evidence type="ECO:0000256" key="4">
    <source>
        <dbReference type="ARBA" id="ARBA00022519"/>
    </source>
</evidence>
<feature type="transmembrane region" description="Helical" evidence="9">
    <location>
        <begin position="95"/>
        <end position="113"/>
    </location>
</feature>
<evidence type="ECO:0000256" key="9">
    <source>
        <dbReference type="SAM" id="Phobius"/>
    </source>
</evidence>
<comment type="similarity">
    <text evidence="8">Belongs to the TsuA/YedE (TC 9.B.102) family.</text>
</comment>
<dbReference type="STRING" id="1458425.SRAA_0802"/>
<protein>
    <submittedName>
        <fullName evidence="10">Predicted transporter component</fullName>
    </submittedName>
</protein>
<dbReference type="AlphaFoldDB" id="A0A060NG60"/>
<keyword evidence="2" id="KW-0813">Transport</keyword>
<accession>A0A060NG60</accession>
<evidence type="ECO:0000313" key="10">
    <source>
        <dbReference type="EMBL" id="BAO80656.1"/>
    </source>
</evidence>
<proteinExistence type="inferred from homology"/>
<evidence type="ECO:0000313" key="11">
    <source>
        <dbReference type="Proteomes" id="UP000067461"/>
    </source>
</evidence>
<dbReference type="GO" id="GO:0005886">
    <property type="term" value="C:plasma membrane"/>
    <property type="evidence" value="ECO:0007669"/>
    <property type="project" value="UniProtKB-SubCell"/>
</dbReference>
<evidence type="ECO:0000256" key="1">
    <source>
        <dbReference type="ARBA" id="ARBA00004429"/>
    </source>
</evidence>
<feature type="transmembrane region" description="Helical" evidence="9">
    <location>
        <begin position="282"/>
        <end position="302"/>
    </location>
</feature>
<reference evidence="10 11" key="1">
    <citation type="journal article" date="2014" name="Nat. Commun.">
        <title>Physiological and genomic features of highly alkaliphilic hydrogen-utilizing Betaproteobacteria from a continental serpentinizing site.</title>
        <authorList>
            <person name="Suzuki S."/>
            <person name="Kuenen J.G."/>
            <person name="Schipper K."/>
            <person name="van der Velde S."/>
            <person name="Ishii S."/>
            <person name="Wu A."/>
            <person name="Sorokin D.Y."/>
            <person name="Tenney A."/>
            <person name="Meng X.Y."/>
            <person name="Morrill P.L."/>
            <person name="Kamagata Y."/>
            <person name="Muyzer G."/>
            <person name="Nealson K.H."/>
        </authorList>
    </citation>
    <scope>NUCLEOTIDE SEQUENCE [LARGE SCALE GENOMIC DNA]</scope>
    <source>
        <strain evidence="10 11">A1</strain>
    </source>
</reference>
<evidence type="ECO:0000256" key="6">
    <source>
        <dbReference type="ARBA" id="ARBA00022989"/>
    </source>
</evidence>
<organism evidence="10 11">
    <name type="scientific">Serpentinimonas raichei</name>
    <dbReference type="NCBI Taxonomy" id="1458425"/>
    <lineage>
        <taxon>Bacteria</taxon>
        <taxon>Pseudomonadati</taxon>
        <taxon>Pseudomonadota</taxon>
        <taxon>Betaproteobacteria</taxon>
        <taxon>Burkholderiales</taxon>
        <taxon>Comamonadaceae</taxon>
        <taxon>Serpentinimonas</taxon>
    </lineage>
</organism>
<evidence type="ECO:0000256" key="7">
    <source>
        <dbReference type="ARBA" id="ARBA00023136"/>
    </source>
</evidence>
<dbReference type="EMBL" id="AP014568">
    <property type="protein sequence ID" value="BAO80656.1"/>
    <property type="molecule type" value="Genomic_DNA"/>
</dbReference>
<evidence type="ECO:0000256" key="2">
    <source>
        <dbReference type="ARBA" id="ARBA00022448"/>
    </source>
</evidence>
<dbReference type="HOGENOM" id="CLU_050656_2_0_4"/>
<feature type="transmembrane region" description="Helical" evidence="9">
    <location>
        <begin position="214"/>
        <end position="238"/>
    </location>
</feature>
<dbReference type="PANTHER" id="PTHR30574:SF1">
    <property type="entry name" value="SULPHUR TRANSPORT DOMAIN-CONTAINING PROTEIN"/>
    <property type="match status" value="1"/>
</dbReference>
<dbReference type="InterPro" id="IPR007272">
    <property type="entry name" value="Sulf_transp_TsuA/YedE"/>
</dbReference>
<feature type="transmembrane region" description="Helical" evidence="9">
    <location>
        <begin position="258"/>
        <end position="275"/>
    </location>
</feature>
<feature type="transmembrane region" description="Helical" evidence="9">
    <location>
        <begin position="351"/>
        <end position="374"/>
    </location>
</feature>
<evidence type="ECO:0000256" key="3">
    <source>
        <dbReference type="ARBA" id="ARBA00022475"/>
    </source>
</evidence>
<feature type="transmembrane region" description="Helical" evidence="9">
    <location>
        <begin position="317"/>
        <end position="339"/>
    </location>
</feature>
<keyword evidence="5 9" id="KW-0812">Transmembrane</keyword>
<dbReference type="PANTHER" id="PTHR30574">
    <property type="entry name" value="INNER MEMBRANE PROTEIN YEDE"/>
    <property type="match status" value="1"/>
</dbReference>
<feature type="transmembrane region" description="Helical" evidence="9">
    <location>
        <begin position="20"/>
        <end position="37"/>
    </location>
</feature>
<feature type="transmembrane region" description="Helical" evidence="9">
    <location>
        <begin position="133"/>
        <end position="154"/>
    </location>
</feature>
<evidence type="ECO:0000256" key="8">
    <source>
        <dbReference type="ARBA" id="ARBA00035655"/>
    </source>
</evidence>